<evidence type="ECO:0000313" key="2">
    <source>
        <dbReference type="Proteomes" id="UP001144805"/>
    </source>
</evidence>
<dbReference type="PANTHER" id="PTHR39189">
    <property type="entry name" value="UPF0173 METAL-DEPENDENT HYDROLASE YTKL"/>
    <property type="match status" value="1"/>
</dbReference>
<dbReference type="InterPro" id="IPR036866">
    <property type="entry name" value="RibonucZ/Hydroxyglut_hydro"/>
</dbReference>
<dbReference type="SUPFAM" id="SSF56281">
    <property type="entry name" value="Metallo-hydrolase/oxidoreductase"/>
    <property type="match status" value="1"/>
</dbReference>
<dbReference type="AlphaFoldDB" id="A0A9X3E4X6"/>
<reference evidence="1" key="1">
    <citation type="submission" date="2022-11" db="EMBL/GenBank/DDBJ databases">
        <title>Biodiversity and phylogenetic relationships of bacteria.</title>
        <authorList>
            <person name="Machado R.A.R."/>
            <person name="Bhat A."/>
            <person name="Loulou A."/>
            <person name="Kallel S."/>
        </authorList>
    </citation>
    <scope>NUCLEOTIDE SEQUENCE</scope>
    <source>
        <strain evidence="1">K-TC2</strain>
    </source>
</reference>
<proteinExistence type="predicted"/>
<dbReference type="EMBL" id="JAPKNK010000013">
    <property type="protein sequence ID" value="MCX5571901.1"/>
    <property type="molecule type" value="Genomic_DNA"/>
</dbReference>
<comment type="caution">
    <text evidence="1">The sequence shown here is derived from an EMBL/GenBank/DDBJ whole genome shotgun (WGS) entry which is preliminary data.</text>
</comment>
<accession>A0A9X3E4X6</accession>
<organism evidence="1 2">
    <name type="scientific">Kaistia nematophila</name>
    <dbReference type="NCBI Taxonomy" id="2994654"/>
    <lineage>
        <taxon>Bacteria</taxon>
        <taxon>Pseudomonadati</taxon>
        <taxon>Pseudomonadota</taxon>
        <taxon>Alphaproteobacteria</taxon>
        <taxon>Hyphomicrobiales</taxon>
        <taxon>Kaistiaceae</taxon>
        <taxon>Kaistia</taxon>
    </lineage>
</organism>
<gene>
    <name evidence="1" type="ORF">OSH07_22060</name>
</gene>
<evidence type="ECO:0000313" key="1">
    <source>
        <dbReference type="EMBL" id="MCX5571901.1"/>
    </source>
</evidence>
<dbReference type="Proteomes" id="UP001144805">
    <property type="component" value="Unassembled WGS sequence"/>
</dbReference>
<sequence length="277" mass="30312">MAWKQAGNNNHVIDLQNASAAGKAGPVIFDYFGHSAFRITSPSGLTLAFDPWRNDPSGAWGIWFPGEFPRITVDVGLSTHTHFDHDALDRLDATAILDRLVGTWAFADVTVTGIADKHATDQPGWYKWINAVKESGQDPYPPNNPGHLDNVTYLVETGGVRILVWGDNRHNPPEDVWQRWGRVDVLTLPVDGSQHILSDAQATAIVDRLKPKIVIPIHYLAKGTSSTLSTLQDADGWVAAQKGEKRPVDGPRLVLDVAAIAPLDRAIHYFADHAAKA</sequence>
<dbReference type="RefSeq" id="WP_266340863.1">
    <property type="nucleotide sequence ID" value="NZ_JAPKNK010000013.1"/>
</dbReference>
<name>A0A9X3E4X6_9HYPH</name>
<dbReference type="PANTHER" id="PTHR39189:SF1">
    <property type="entry name" value="UPF0173 METAL-DEPENDENT HYDROLASE YTKL"/>
    <property type="match status" value="1"/>
</dbReference>
<keyword evidence="2" id="KW-1185">Reference proteome</keyword>
<protein>
    <submittedName>
        <fullName evidence="1">MBL fold metallo-hydrolase</fullName>
    </submittedName>
</protein>
<dbReference type="Pfam" id="PF13483">
    <property type="entry name" value="Lactamase_B_3"/>
    <property type="match status" value="1"/>
</dbReference>
<dbReference type="Gene3D" id="3.60.15.10">
    <property type="entry name" value="Ribonuclease Z/Hydroxyacylglutathione hydrolase-like"/>
    <property type="match status" value="1"/>
</dbReference>